<dbReference type="EMBL" id="JANPWB010000005">
    <property type="protein sequence ID" value="KAJ1184482.1"/>
    <property type="molecule type" value="Genomic_DNA"/>
</dbReference>
<organism evidence="1 2">
    <name type="scientific">Pleurodeles waltl</name>
    <name type="common">Iberian ribbed newt</name>
    <dbReference type="NCBI Taxonomy" id="8319"/>
    <lineage>
        <taxon>Eukaryota</taxon>
        <taxon>Metazoa</taxon>
        <taxon>Chordata</taxon>
        <taxon>Craniata</taxon>
        <taxon>Vertebrata</taxon>
        <taxon>Euteleostomi</taxon>
        <taxon>Amphibia</taxon>
        <taxon>Batrachia</taxon>
        <taxon>Caudata</taxon>
        <taxon>Salamandroidea</taxon>
        <taxon>Salamandridae</taxon>
        <taxon>Pleurodelinae</taxon>
        <taxon>Pleurodeles</taxon>
    </lineage>
</organism>
<evidence type="ECO:0000313" key="1">
    <source>
        <dbReference type="EMBL" id="KAJ1184482.1"/>
    </source>
</evidence>
<gene>
    <name evidence="1" type="ORF">NDU88_001288</name>
</gene>
<comment type="caution">
    <text evidence="1">The sequence shown here is derived from an EMBL/GenBank/DDBJ whole genome shotgun (WGS) entry which is preliminary data.</text>
</comment>
<name>A0AAV7U6G8_PLEWA</name>
<dbReference type="Proteomes" id="UP001066276">
    <property type="component" value="Chromosome 3_1"/>
</dbReference>
<sequence length="160" mass="18020">MLHNLALRCRIPFLQEETEDALVAAVDPDDSEDEEAEDEDEDKRTTVIRQMLAAVTVAVSGSYRQCLVRALISSRKLLVRRKFTHSLMETTYSLHCDMKIAAQPNRNNAPDFPSKDLLCISVATGNSTHGPMGSTHNRAEMTLHDFLTEESMQRLECNIK</sequence>
<accession>A0AAV7U6G8</accession>
<reference evidence="1" key="1">
    <citation type="journal article" date="2022" name="bioRxiv">
        <title>Sequencing and chromosome-scale assembly of the giantPleurodeles waltlgenome.</title>
        <authorList>
            <person name="Brown T."/>
            <person name="Elewa A."/>
            <person name="Iarovenko S."/>
            <person name="Subramanian E."/>
            <person name="Araus A.J."/>
            <person name="Petzold A."/>
            <person name="Susuki M."/>
            <person name="Suzuki K.-i.T."/>
            <person name="Hayashi T."/>
            <person name="Toyoda A."/>
            <person name="Oliveira C."/>
            <person name="Osipova E."/>
            <person name="Leigh N.D."/>
            <person name="Simon A."/>
            <person name="Yun M.H."/>
        </authorList>
    </citation>
    <scope>NUCLEOTIDE SEQUENCE</scope>
    <source>
        <strain evidence="1">20211129_DDA</strain>
        <tissue evidence="1">Liver</tissue>
    </source>
</reference>
<proteinExistence type="predicted"/>
<evidence type="ECO:0000313" key="2">
    <source>
        <dbReference type="Proteomes" id="UP001066276"/>
    </source>
</evidence>
<dbReference type="AlphaFoldDB" id="A0AAV7U6G8"/>
<protein>
    <submittedName>
        <fullName evidence="1">Uncharacterized protein</fullName>
    </submittedName>
</protein>
<keyword evidence="2" id="KW-1185">Reference proteome</keyword>